<dbReference type="AlphaFoldDB" id="D9PEZ4"/>
<keyword evidence="5" id="KW-0067">ATP-binding</keyword>
<dbReference type="InterPro" id="IPR012094">
    <property type="entry name" value="tRNA_Ile_lys_synt"/>
</dbReference>
<evidence type="ECO:0000259" key="7">
    <source>
        <dbReference type="Pfam" id="PF01171"/>
    </source>
</evidence>
<keyword evidence="4" id="KW-0547">Nucleotide-binding</keyword>
<dbReference type="Pfam" id="PF01171">
    <property type="entry name" value="ATP_bind_3"/>
    <property type="match status" value="1"/>
</dbReference>
<evidence type="ECO:0000256" key="4">
    <source>
        <dbReference type="ARBA" id="ARBA00022741"/>
    </source>
</evidence>
<dbReference type="CDD" id="cd01992">
    <property type="entry name" value="TilS_N"/>
    <property type="match status" value="1"/>
</dbReference>
<dbReference type="InterPro" id="IPR011063">
    <property type="entry name" value="TilS/TtcA_N"/>
</dbReference>
<dbReference type="PANTHER" id="PTHR43033">
    <property type="entry name" value="TRNA(ILE)-LYSIDINE SYNTHASE-RELATED"/>
    <property type="match status" value="1"/>
</dbReference>
<keyword evidence="2 8" id="KW-0436">Ligase</keyword>
<dbReference type="PANTHER" id="PTHR43033:SF1">
    <property type="entry name" value="TRNA(ILE)-LYSIDINE SYNTHASE-RELATED"/>
    <property type="match status" value="1"/>
</dbReference>
<dbReference type="SUPFAM" id="SSF82829">
    <property type="entry name" value="MesJ substrate recognition domain-like"/>
    <property type="match status" value="1"/>
</dbReference>
<dbReference type="Gene3D" id="3.30.465.60">
    <property type="match status" value="1"/>
</dbReference>
<dbReference type="SUPFAM" id="SSF52402">
    <property type="entry name" value="Adenine nucleotide alpha hydrolases-like"/>
    <property type="match status" value="1"/>
</dbReference>
<evidence type="ECO:0000256" key="2">
    <source>
        <dbReference type="ARBA" id="ARBA00022598"/>
    </source>
</evidence>
<dbReference type="EMBL" id="ADZX01000005">
    <property type="protein sequence ID" value="EFK97861.1"/>
    <property type="molecule type" value="Genomic_DNA"/>
</dbReference>
<evidence type="ECO:0000313" key="8">
    <source>
        <dbReference type="EMBL" id="EFK97861.1"/>
    </source>
</evidence>
<evidence type="ECO:0000256" key="6">
    <source>
        <dbReference type="ARBA" id="ARBA00048539"/>
    </source>
</evidence>
<dbReference type="Gene3D" id="3.40.50.620">
    <property type="entry name" value="HUPs"/>
    <property type="match status" value="1"/>
</dbReference>
<accession>D9PEZ4</accession>
<dbReference type="InterPro" id="IPR012795">
    <property type="entry name" value="tRNA_Ile_lys_synt_N"/>
</dbReference>
<comment type="caution">
    <text evidence="8">The sequence shown here is derived from an EMBL/GenBank/DDBJ whole genome shotgun (WGS) entry which is preliminary data.</text>
</comment>
<reference evidence="8" key="2">
    <citation type="journal article" date="2011" name="Microb. Ecol.">
        <title>Taxonomic and Functional Metagenomic Profiling of the Microbial Community in the Anoxic Sediment of a Sub-saline Shallow Lake (Laguna de Carrizo, Central Spain).</title>
        <authorList>
            <person name="Ferrer M."/>
            <person name="Guazzaroni M.E."/>
            <person name="Richter M."/>
            <person name="Garcia-Salamanca A."/>
            <person name="Yarza P."/>
            <person name="Suarez-Suarez A."/>
            <person name="Solano J."/>
            <person name="Alcaide M."/>
            <person name="van Dillewijn P."/>
            <person name="Molina-Henares M.A."/>
            <person name="Lopez-Cortes N."/>
            <person name="Al-Ramahi Y."/>
            <person name="Guerrero C."/>
            <person name="Acosta A."/>
            <person name="de Eugenio L.I."/>
            <person name="Martinez V."/>
            <person name="Marques S."/>
            <person name="Rojo F."/>
            <person name="Santero E."/>
            <person name="Genilloud O."/>
            <person name="Perez-Perez J."/>
            <person name="Rossello-Mora R."/>
            <person name="Ramos J.L."/>
        </authorList>
    </citation>
    <scope>NUCLEOTIDE SEQUENCE</scope>
</reference>
<dbReference type="HAMAP" id="MF_01161">
    <property type="entry name" value="tRNA_Ile_lys_synt"/>
    <property type="match status" value="1"/>
</dbReference>
<dbReference type="NCBIfam" id="TIGR02432">
    <property type="entry name" value="lysidine_TilS_N"/>
    <property type="match status" value="1"/>
</dbReference>
<proteinExistence type="inferred from homology"/>
<dbReference type="EC" id="6.3.4.19" evidence="1"/>
<keyword evidence="3" id="KW-0819">tRNA processing</keyword>
<evidence type="ECO:0000256" key="3">
    <source>
        <dbReference type="ARBA" id="ARBA00022694"/>
    </source>
</evidence>
<dbReference type="GO" id="GO:0005524">
    <property type="term" value="F:ATP binding"/>
    <property type="evidence" value="ECO:0007669"/>
    <property type="project" value="UniProtKB-KW"/>
</dbReference>
<reference evidence="8" key="1">
    <citation type="submission" date="2010-07" db="EMBL/GenBank/DDBJ databases">
        <authorList>
            <consortium name="CONSOLIDER consortium CSD2007-00005"/>
            <person name="Guazzaroni M.-E."/>
            <person name="Richter M."/>
            <person name="Garcia-Salamanca A."/>
            <person name="Yarza P."/>
            <person name="Ferrer M."/>
        </authorList>
    </citation>
    <scope>NUCLEOTIDE SEQUENCE</scope>
</reference>
<dbReference type="InterPro" id="IPR014729">
    <property type="entry name" value="Rossmann-like_a/b/a_fold"/>
</dbReference>
<comment type="catalytic activity">
    <reaction evidence="6">
        <text>cytidine(34) in tRNA(Ile2) + L-lysine + ATP = lysidine(34) in tRNA(Ile2) + AMP + diphosphate + H(+)</text>
        <dbReference type="Rhea" id="RHEA:43744"/>
        <dbReference type="Rhea" id="RHEA-COMP:10625"/>
        <dbReference type="Rhea" id="RHEA-COMP:10670"/>
        <dbReference type="ChEBI" id="CHEBI:15378"/>
        <dbReference type="ChEBI" id="CHEBI:30616"/>
        <dbReference type="ChEBI" id="CHEBI:32551"/>
        <dbReference type="ChEBI" id="CHEBI:33019"/>
        <dbReference type="ChEBI" id="CHEBI:82748"/>
        <dbReference type="ChEBI" id="CHEBI:83665"/>
        <dbReference type="ChEBI" id="CHEBI:456215"/>
        <dbReference type="EC" id="6.3.4.19"/>
    </reaction>
</comment>
<evidence type="ECO:0000256" key="1">
    <source>
        <dbReference type="ARBA" id="ARBA00013267"/>
    </source>
</evidence>
<organism evidence="8">
    <name type="scientific">sediment metagenome</name>
    <dbReference type="NCBI Taxonomy" id="749907"/>
    <lineage>
        <taxon>unclassified sequences</taxon>
        <taxon>metagenomes</taxon>
        <taxon>ecological metagenomes</taxon>
    </lineage>
</organism>
<sequence length="333" mass="38562">MIKLPNYLLENIKKFINKNSLIYRGDTVLIGVSGGADSVALLFLLNQLKHELGINIVTAHFNHNLRRTSYLDQLFVKKLSDKLRLKFFTEELKNKYSKSFGSLENYAREKRFEFLIKTAKQTRADSIALAHTKNDLAETVIMKVIRGSGLNGLRSILPKRDINNTKFIRPLLEIEKNELIKFLKLNKISFREDLSNKKDIYFRNKIRHNLMPILKKEYNIGIEKTLSNLANIAAIDYEYINLQGQKAFNKTAFLNKRKIIINLKAFNNYHDSLKRTIIRLSLEKLLGDTNTITLKHMLEIEDLISNRLINSKVNLPKGIICTKKPDNLIIFSN</sequence>
<protein>
    <recommendedName>
        <fullName evidence="1">tRNA(Ile)-lysidine synthetase</fullName>
        <ecNumber evidence="1">6.3.4.19</ecNumber>
    </recommendedName>
</protein>
<dbReference type="GO" id="GO:0008033">
    <property type="term" value="P:tRNA processing"/>
    <property type="evidence" value="ECO:0007669"/>
    <property type="project" value="UniProtKB-KW"/>
</dbReference>
<feature type="domain" description="tRNA(Ile)-lysidine/2-thiocytidine synthase N-terminal" evidence="7">
    <location>
        <begin position="28"/>
        <end position="209"/>
    </location>
</feature>
<evidence type="ECO:0000256" key="5">
    <source>
        <dbReference type="ARBA" id="ARBA00022840"/>
    </source>
</evidence>
<gene>
    <name evidence="8" type="primary">tilS</name>
    <name evidence="8" type="ORF">LDC_0072</name>
</gene>
<name>D9PEZ4_9ZZZZ</name>
<dbReference type="GO" id="GO:0032267">
    <property type="term" value="F:tRNA(Ile)-lysidine synthase activity"/>
    <property type="evidence" value="ECO:0007669"/>
    <property type="project" value="UniProtKB-EC"/>
</dbReference>